<comment type="similarity">
    <text evidence="3 7">Belongs to the PRA1 family.</text>
</comment>
<dbReference type="PANTHER" id="PTHR19317">
    <property type="entry name" value="PRENYLATED RAB ACCEPTOR 1-RELATED"/>
    <property type="match status" value="1"/>
</dbReference>
<comment type="function">
    <text evidence="1 7">May be involved in both secretory and endocytic intracellular trafficking in the endosomal/prevacuolar compartments.</text>
</comment>
<keyword evidence="9" id="KW-1185">Reference proteome</keyword>
<dbReference type="GO" id="GO:0005783">
    <property type="term" value="C:endoplasmic reticulum"/>
    <property type="evidence" value="ECO:0007669"/>
    <property type="project" value="UniProtKB-ARBA"/>
</dbReference>
<organism evidence="8 9">
    <name type="scientific">Striga hermonthica</name>
    <name type="common">Purple witchweed</name>
    <name type="synonym">Buchnera hermonthica</name>
    <dbReference type="NCBI Taxonomy" id="68872"/>
    <lineage>
        <taxon>Eukaryota</taxon>
        <taxon>Viridiplantae</taxon>
        <taxon>Streptophyta</taxon>
        <taxon>Embryophyta</taxon>
        <taxon>Tracheophyta</taxon>
        <taxon>Spermatophyta</taxon>
        <taxon>Magnoliopsida</taxon>
        <taxon>eudicotyledons</taxon>
        <taxon>Gunneridae</taxon>
        <taxon>Pentapetalae</taxon>
        <taxon>asterids</taxon>
        <taxon>lamiids</taxon>
        <taxon>Lamiales</taxon>
        <taxon>Orobanchaceae</taxon>
        <taxon>Buchnereae</taxon>
        <taxon>Striga</taxon>
    </lineage>
</organism>
<reference evidence="8" key="1">
    <citation type="submission" date="2019-12" db="EMBL/GenBank/DDBJ databases">
        <authorList>
            <person name="Scholes J."/>
        </authorList>
    </citation>
    <scope>NUCLEOTIDE SEQUENCE</scope>
</reference>
<keyword evidence="4 7" id="KW-0812">Transmembrane</keyword>
<feature type="transmembrane region" description="Helical" evidence="7">
    <location>
        <begin position="204"/>
        <end position="229"/>
    </location>
</feature>
<dbReference type="InterPro" id="IPR004895">
    <property type="entry name" value="Prenylated_rab_accept_PRA1"/>
</dbReference>
<evidence type="ECO:0000256" key="4">
    <source>
        <dbReference type="ARBA" id="ARBA00022692"/>
    </source>
</evidence>
<evidence type="ECO:0000256" key="1">
    <source>
        <dbReference type="ARBA" id="ARBA00002501"/>
    </source>
</evidence>
<dbReference type="EMBL" id="CACSLK010013932">
    <property type="protein sequence ID" value="CAA0815999.1"/>
    <property type="molecule type" value="Genomic_DNA"/>
</dbReference>
<accession>A0A9N7R7G0</accession>
<dbReference type="GO" id="GO:0005794">
    <property type="term" value="C:Golgi apparatus"/>
    <property type="evidence" value="ECO:0007669"/>
    <property type="project" value="TreeGrafter"/>
</dbReference>
<dbReference type="OrthoDB" id="779054at2759"/>
<keyword evidence="7" id="KW-0813">Transport</keyword>
<comment type="subcellular location">
    <subcellularLocation>
        <location evidence="2 7">Membrane</location>
        <topology evidence="2 7">Multi-pass membrane protein</topology>
    </subcellularLocation>
</comment>
<keyword evidence="5 7" id="KW-1133">Transmembrane helix</keyword>
<evidence type="ECO:0000256" key="5">
    <source>
        <dbReference type="ARBA" id="ARBA00022989"/>
    </source>
</evidence>
<dbReference type="PANTHER" id="PTHR19317:SF1">
    <property type="entry name" value="PRA1 FAMILY PROTEIN H"/>
    <property type="match status" value="1"/>
</dbReference>
<comment type="caution">
    <text evidence="8">The sequence shown here is derived from an EMBL/GenBank/DDBJ whole genome shotgun (WGS) entry which is preliminary data.</text>
</comment>
<protein>
    <recommendedName>
        <fullName evidence="7">PRA1 family protein</fullName>
    </recommendedName>
</protein>
<dbReference type="AlphaFoldDB" id="A0A9N7R7G0"/>
<feature type="transmembrane region" description="Helical" evidence="7">
    <location>
        <begin position="144"/>
        <end position="173"/>
    </location>
</feature>
<name>A0A9N7R7G0_STRHE</name>
<dbReference type="GO" id="GO:0016020">
    <property type="term" value="C:membrane"/>
    <property type="evidence" value="ECO:0007669"/>
    <property type="project" value="UniProtKB-SubCell"/>
</dbReference>
<dbReference type="Proteomes" id="UP001153555">
    <property type="component" value="Unassembled WGS sequence"/>
</dbReference>
<evidence type="ECO:0000313" key="8">
    <source>
        <dbReference type="EMBL" id="CAA0815999.1"/>
    </source>
</evidence>
<keyword evidence="6 7" id="KW-0472">Membrane</keyword>
<gene>
    <name evidence="8" type="ORF">SHERM_15867</name>
</gene>
<evidence type="ECO:0000256" key="3">
    <source>
        <dbReference type="ARBA" id="ARBA00006483"/>
    </source>
</evidence>
<evidence type="ECO:0000313" key="9">
    <source>
        <dbReference type="Proteomes" id="UP001153555"/>
    </source>
</evidence>
<dbReference type="GO" id="GO:0016192">
    <property type="term" value="P:vesicle-mediated transport"/>
    <property type="evidence" value="ECO:0007669"/>
    <property type="project" value="TreeGrafter"/>
</dbReference>
<sequence>MVIKSGGSPANRRRKEMVFDPNPLSLSVPEPAFESWLRDSGYLEVLDQRTTDLRLSAAGTTESAAANGFDGVHLASQLLSRIWTLLSLPTFNPFSKLTAGDFTGTTPSWTAALFGSYESYSFPTSPSQARLRVHENVKRFAQNYAVLFAIFFACALYQLPLALVGLILCLALWETFRLSSNRWGFDRHPLIRQPSVRLAQCTTAVILFISNVQLAVFCAFALSYAAIILHASFRKLTPTNQPAARGECRKVAEK</sequence>
<proteinExistence type="inferred from homology"/>
<evidence type="ECO:0000256" key="6">
    <source>
        <dbReference type="ARBA" id="ARBA00023136"/>
    </source>
</evidence>
<evidence type="ECO:0000256" key="2">
    <source>
        <dbReference type="ARBA" id="ARBA00004141"/>
    </source>
</evidence>
<dbReference type="Pfam" id="PF03208">
    <property type="entry name" value="PRA1"/>
    <property type="match status" value="1"/>
</dbReference>
<evidence type="ECO:0000256" key="7">
    <source>
        <dbReference type="RuleBase" id="RU363107"/>
    </source>
</evidence>